<accession>A0ABW3M3C4</accession>
<protein>
    <submittedName>
        <fullName evidence="1">Uncharacterized protein</fullName>
    </submittedName>
</protein>
<sequence length="105" mass="11437">MASLRRRFTPAERAAFTDKTKVEWLNGSVWRPGIITGTIQTDDFGYEYVGVLNQGSTRRISHGCYVRGLAKHVRLPGNAPLPDVPSCASAAAVQPQSTESESALF</sequence>
<keyword evidence="2" id="KW-1185">Reference proteome</keyword>
<name>A0ABW3M3C4_9PSEU</name>
<organism evidence="1 2">
    <name type="scientific">Kibdelosporangium lantanae</name>
    <dbReference type="NCBI Taxonomy" id="1497396"/>
    <lineage>
        <taxon>Bacteria</taxon>
        <taxon>Bacillati</taxon>
        <taxon>Actinomycetota</taxon>
        <taxon>Actinomycetes</taxon>
        <taxon>Pseudonocardiales</taxon>
        <taxon>Pseudonocardiaceae</taxon>
        <taxon>Kibdelosporangium</taxon>
    </lineage>
</organism>
<reference evidence="2" key="1">
    <citation type="journal article" date="2019" name="Int. J. Syst. Evol. Microbiol.">
        <title>The Global Catalogue of Microorganisms (GCM) 10K type strain sequencing project: providing services to taxonomists for standard genome sequencing and annotation.</title>
        <authorList>
            <consortium name="The Broad Institute Genomics Platform"/>
            <consortium name="The Broad Institute Genome Sequencing Center for Infectious Disease"/>
            <person name="Wu L."/>
            <person name="Ma J."/>
        </authorList>
    </citation>
    <scope>NUCLEOTIDE SEQUENCE [LARGE SCALE GENOMIC DNA]</scope>
    <source>
        <strain evidence="2">JCM 31486</strain>
    </source>
</reference>
<dbReference type="EMBL" id="JBHTIS010000059">
    <property type="protein sequence ID" value="MFD1044456.1"/>
    <property type="molecule type" value="Genomic_DNA"/>
</dbReference>
<proteinExistence type="predicted"/>
<gene>
    <name evidence="1" type="ORF">ACFQ1S_02045</name>
</gene>
<dbReference type="Proteomes" id="UP001597045">
    <property type="component" value="Unassembled WGS sequence"/>
</dbReference>
<evidence type="ECO:0000313" key="2">
    <source>
        <dbReference type="Proteomes" id="UP001597045"/>
    </source>
</evidence>
<comment type="caution">
    <text evidence="1">The sequence shown here is derived from an EMBL/GenBank/DDBJ whole genome shotgun (WGS) entry which is preliminary data.</text>
</comment>
<evidence type="ECO:0000313" key="1">
    <source>
        <dbReference type="EMBL" id="MFD1044456.1"/>
    </source>
</evidence>